<evidence type="ECO:0000256" key="5">
    <source>
        <dbReference type="ARBA" id="ARBA00022833"/>
    </source>
</evidence>
<evidence type="ECO:0000313" key="15">
    <source>
        <dbReference type="Proteomes" id="UP000002258"/>
    </source>
</evidence>
<dbReference type="PANTHER" id="PTHR24388:SF54">
    <property type="entry name" value="PROTEIN ESCARGOT"/>
    <property type="match status" value="1"/>
</dbReference>
<feature type="region of interest" description="Disordered" evidence="12">
    <location>
        <begin position="472"/>
        <end position="508"/>
    </location>
</feature>
<evidence type="ECO:0000256" key="1">
    <source>
        <dbReference type="ARBA" id="ARBA00004123"/>
    </source>
</evidence>
<evidence type="ECO:0000256" key="10">
    <source>
        <dbReference type="ARBA" id="ARBA00039490"/>
    </source>
</evidence>
<dbReference type="PROSITE" id="PS50157">
    <property type="entry name" value="ZINC_FINGER_C2H2_2"/>
    <property type="match status" value="3"/>
</dbReference>
<protein>
    <recommendedName>
        <fullName evidence="10">pH-response transcription factor pacC/RIM101</fullName>
    </recommendedName>
</protein>
<comment type="similarity">
    <text evidence="9">Belongs to the pacC/RIM101 family.</text>
</comment>
<dbReference type="SUPFAM" id="SSF57667">
    <property type="entry name" value="beta-beta-alpha zinc fingers"/>
    <property type="match status" value="1"/>
</dbReference>
<dbReference type="RefSeq" id="XP_001382598.2">
    <property type="nucleotide sequence ID" value="XM_001382561.1"/>
</dbReference>
<dbReference type="STRING" id="322104.A3LPW7"/>
<evidence type="ECO:0000256" key="7">
    <source>
        <dbReference type="ARBA" id="ARBA00023163"/>
    </source>
</evidence>
<feature type="compositionally biased region" description="Low complexity" evidence="12">
    <location>
        <begin position="45"/>
        <end position="87"/>
    </location>
</feature>
<dbReference type="Pfam" id="PF00096">
    <property type="entry name" value="zf-C2H2"/>
    <property type="match status" value="2"/>
</dbReference>
<keyword evidence="6" id="KW-0805">Transcription regulation</keyword>
<evidence type="ECO:0000256" key="2">
    <source>
        <dbReference type="ARBA" id="ARBA00022723"/>
    </source>
</evidence>
<dbReference type="HOGENOM" id="CLU_016101_0_0_1"/>
<sequence length="781" mass="85603">MTSNNPRPSVKMDDDELYSDILNLSPTSNLDFDMGSGNFRDMRDNGNNNIQNNHNNNRNNSTNSNIHSVSVSSDNTKNTSNNINTNNINSITGRTTLSNPSYTSNAASLFALKEGAPIPGFGLDDSAALDLSYTYDSFSFNSRNENINIYLNDQQQLLQQPGNNSHNLSLYQEKDKSSNINTNNIANSNNNPNSRNSSTNITTPGSNGDFLSPTGNLKYQHNGNISSQNSNTISHNSQQERSGSGLLNPNSPSAFSSHSLYSENSSQPASPYLDAMSQLSNVNVNGLQPPAVERAYSDVGKSNTPQLLNQGSTQYIDADSAHMLNTFDTEIALGGSISSTNLAGLDSPQYAQINAGFQQQSFGGFSMSNQPLSVDFNSHSLMATPPPMQQNSSGANLQTQQQQSQVMQQQYDTISTTATNNSNTANQFNLLTENNLSSYNQLQDVTSTQMRDDYVSEDIVISIQQAPEPVAAKTPSLFSNSSANSSINNSPRVGNTNTGVPLSRSASGGGIYSSTNSLIPNSQLLSSQDHDNGVSLLKPDEYQAMKRGRRKSHSSKSSTSKSRSRSRSVSRTRSGGEEDYDEDEYDDEDDDEKDSRLVISSREKMLELASPNQSSKRTQKHPSVYACHLCDKRFTRPYNLKSHLRTHTDERPFICNVCGKAFARQHDRKRHEDLHTGEKKFQCKGFLKSGKPYGCGRKFARADALRRHFQTEAGKECIRLLIEEEERERLKNGDTSTVHDSIDSIIASSTGEPRAEYMGSYGPGSISTEHSIPSVAISPPE</sequence>
<dbReference type="GO" id="GO:0071468">
    <property type="term" value="P:cellular response to acidic pH"/>
    <property type="evidence" value="ECO:0007669"/>
    <property type="project" value="UniProtKB-ARBA"/>
</dbReference>
<keyword evidence="4 11" id="KW-0863">Zinc-finger</keyword>
<evidence type="ECO:0000256" key="9">
    <source>
        <dbReference type="ARBA" id="ARBA00038089"/>
    </source>
</evidence>
<dbReference type="Gene3D" id="3.30.160.60">
    <property type="entry name" value="Classic Zinc Finger"/>
    <property type="match status" value="3"/>
</dbReference>
<dbReference type="GO" id="GO:0071248">
    <property type="term" value="P:cellular response to metal ion"/>
    <property type="evidence" value="ECO:0007669"/>
    <property type="project" value="UniProtKB-ARBA"/>
</dbReference>
<dbReference type="GO" id="GO:0000978">
    <property type="term" value="F:RNA polymerase II cis-regulatory region sequence-specific DNA binding"/>
    <property type="evidence" value="ECO:0007669"/>
    <property type="project" value="TreeGrafter"/>
</dbReference>
<dbReference type="OMA" id="PSLYACH"/>
<dbReference type="FunFam" id="3.30.160.60:FF:000181">
    <property type="entry name" value="C2H2 type zinc finger protein"/>
    <property type="match status" value="1"/>
</dbReference>
<evidence type="ECO:0000256" key="11">
    <source>
        <dbReference type="PROSITE-ProRule" id="PRU00042"/>
    </source>
</evidence>
<evidence type="ECO:0000256" key="4">
    <source>
        <dbReference type="ARBA" id="ARBA00022771"/>
    </source>
</evidence>
<organism evidence="14 15">
    <name type="scientific">Scheffersomyces stipitis (strain ATCC 58785 / CBS 6054 / NBRC 10063 / NRRL Y-11545)</name>
    <name type="common">Yeast</name>
    <name type="synonym">Pichia stipitis</name>
    <dbReference type="NCBI Taxonomy" id="322104"/>
    <lineage>
        <taxon>Eukaryota</taxon>
        <taxon>Fungi</taxon>
        <taxon>Dikarya</taxon>
        <taxon>Ascomycota</taxon>
        <taxon>Saccharomycotina</taxon>
        <taxon>Pichiomycetes</taxon>
        <taxon>Debaryomycetaceae</taxon>
        <taxon>Scheffersomyces</taxon>
    </lineage>
</organism>
<dbReference type="InParanoid" id="A3LPW7"/>
<keyword evidence="2" id="KW-0479">Metal-binding</keyword>
<feature type="domain" description="C2H2-type" evidence="13">
    <location>
        <begin position="681"/>
        <end position="717"/>
    </location>
</feature>
<keyword evidence="3" id="KW-0677">Repeat</keyword>
<reference evidence="14 15" key="1">
    <citation type="journal article" date="2007" name="Nat. Biotechnol.">
        <title>Genome sequence of the lignocellulose-bioconverting and xylose-fermenting yeast Pichia stipitis.</title>
        <authorList>
            <person name="Jeffries T.W."/>
            <person name="Grigoriev I.V."/>
            <person name="Grimwood J."/>
            <person name="Laplaza J.M."/>
            <person name="Aerts A."/>
            <person name="Salamov A."/>
            <person name="Schmutz J."/>
            <person name="Lindquist E."/>
            <person name="Dehal P."/>
            <person name="Shapiro H."/>
            <person name="Jin Y.S."/>
            <person name="Passoth V."/>
            <person name="Richardson P.M."/>
        </authorList>
    </citation>
    <scope>NUCLEOTIDE SEQUENCE [LARGE SCALE GENOMIC DNA]</scope>
    <source>
        <strain evidence="15">ATCC 58785 / CBS 6054 / NBRC 10063 / NRRL Y-11545</strain>
    </source>
</reference>
<name>A3LPW7_PICST</name>
<dbReference type="GO" id="GO:0000981">
    <property type="term" value="F:DNA-binding transcription factor activity, RNA polymerase II-specific"/>
    <property type="evidence" value="ECO:0007669"/>
    <property type="project" value="TreeGrafter"/>
</dbReference>
<evidence type="ECO:0000256" key="12">
    <source>
        <dbReference type="SAM" id="MobiDB-lite"/>
    </source>
</evidence>
<dbReference type="KEGG" id="pic:PICST_67047"/>
<dbReference type="InterPro" id="IPR036236">
    <property type="entry name" value="Znf_C2H2_sf"/>
</dbReference>
<feature type="domain" description="C2H2-type" evidence="13">
    <location>
        <begin position="653"/>
        <end position="680"/>
    </location>
</feature>
<feature type="compositionally biased region" description="Polar residues" evidence="12">
    <location>
        <begin position="491"/>
        <end position="508"/>
    </location>
</feature>
<feature type="compositionally biased region" description="Polar residues" evidence="12">
    <location>
        <begin position="213"/>
        <end position="269"/>
    </location>
</feature>
<evidence type="ECO:0000313" key="14">
    <source>
        <dbReference type="EMBL" id="ABN64569.2"/>
    </source>
</evidence>
<feature type="region of interest" description="Disordered" evidence="12">
    <location>
        <begin position="179"/>
        <end position="271"/>
    </location>
</feature>
<evidence type="ECO:0000256" key="6">
    <source>
        <dbReference type="ARBA" id="ARBA00023015"/>
    </source>
</evidence>
<dbReference type="GO" id="GO:0008270">
    <property type="term" value="F:zinc ion binding"/>
    <property type="evidence" value="ECO:0007669"/>
    <property type="project" value="UniProtKB-KW"/>
</dbReference>
<feature type="compositionally biased region" description="Low complexity" evidence="12">
    <location>
        <begin position="476"/>
        <end position="490"/>
    </location>
</feature>
<evidence type="ECO:0000256" key="3">
    <source>
        <dbReference type="ARBA" id="ARBA00022737"/>
    </source>
</evidence>
<dbReference type="eggNOG" id="KOG1721">
    <property type="taxonomic scope" value="Eukaryota"/>
</dbReference>
<dbReference type="FunFam" id="3.30.160.60:FF:000100">
    <property type="entry name" value="Zinc finger 45-like"/>
    <property type="match status" value="1"/>
</dbReference>
<keyword evidence="7" id="KW-0804">Transcription</keyword>
<feature type="region of interest" description="Disordered" evidence="12">
    <location>
        <begin position="540"/>
        <end position="595"/>
    </location>
</feature>
<dbReference type="OrthoDB" id="8117402at2759"/>
<dbReference type="PANTHER" id="PTHR24388">
    <property type="entry name" value="ZINC FINGER PROTEIN"/>
    <property type="match status" value="1"/>
</dbReference>
<keyword evidence="15" id="KW-1185">Reference proteome</keyword>
<accession>A3LPW7</accession>
<dbReference type="PROSITE" id="PS00028">
    <property type="entry name" value="ZINC_FINGER_C2H2_1"/>
    <property type="match status" value="2"/>
</dbReference>
<feature type="region of interest" description="Disordered" evidence="12">
    <location>
        <begin position="377"/>
        <end position="411"/>
    </location>
</feature>
<feature type="region of interest" description="Disordered" evidence="12">
    <location>
        <begin position="34"/>
        <end position="87"/>
    </location>
</feature>
<evidence type="ECO:0000256" key="8">
    <source>
        <dbReference type="ARBA" id="ARBA00023242"/>
    </source>
</evidence>
<dbReference type="Proteomes" id="UP000002258">
    <property type="component" value="Chromosome 2"/>
</dbReference>
<keyword evidence="5" id="KW-0862">Zinc</keyword>
<evidence type="ECO:0000259" key="13">
    <source>
        <dbReference type="PROSITE" id="PS50157"/>
    </source>
</evidence>
<feature type="compositionally biased region" description="Low complexity" evidence="12">
    <location>
        <begin position="398"/>
        <end position="411"/>
    </location>
</feature>
<dbReference type="InterPro" id="IPR013087">
    <property type="entry name" value="Znf_C2H2_type"/>
</dbReference>
<dbReference type="AlphaFoldDB" id="A3LPW7"/>
<keyword evidence="8" id="KW-0539">Nucleus</keyword>
<dbReference type="EMBL" id="CP000496">
    <property type="protein sequence ID" value="ABN64569.2"/>
    <property type="molecule type" value="Genomic_DNA"/>
</dbReference>
<dbReference type="InterPro" id="IPR050527">
    <property type="entry name" value="Snail/Krueppel_Znf"/>
</dbReference>
<dbReference type="SMART" id="SM00355">
    <property type="entry name" value="ZnF_C2H2"/>
    <property type="match status" value="2"/>
</dbReference>
<feature type="domain" description="C2H2-type" evidence="13">
    <location>
        <begin position="625"/>
        <end position="652"/>
    </location>
</feature>
<feature type="compositionally biased region" description="Low complexity" evidence="12">
    <location>
        <begin position="179"/>
        <end position="203"/>
    </location>
</feature>
<dbReference type="GeneID" id="4837466"/>
<gene>
    <name evidence="14" type="primary">CRZ1</name>
    <name evidence="14" type="ORF">PICST_67047</name>
</gene>
<feature type="compositionally biased region" description="Acidic residues" evidence="12">
    <location>
        <begin position="577"/>
        <end position="592"/>
    </location>
</feature>
<feature type="region of interest" description="Disordered" evidence="12">
    <location>
        <begin position="743"/>
        <end position="781"/>
    </location>
</feature>
<proteinExistence type="inferred from homology"/>
<comment type="subcellular location">
    <subcellularLocation>
        <location evidence="1">Nucleus</location>
    </subcellularLocation>
</comment>
<dbReference type="GO" id="GO:0005634">
    <property type="term" value="C:nucleus"/>
    <property type="evidence" value="ECO:0007669"/>
    <property type="project" value="UniProtKB-SubCell"/>
</dbReference>